<evidence type="ECO:0000256" key="12">
    <source>
        <dbReference type="SAM" id="Phobius"/>
    </source>
</evidence>
<keyword evidence="6 12" id="KW-1133">Transmembrane helix</keyword>
<dbReference type="GO" id="GO:0019888">
    <property type="term" value="F:protein phosphatase regulator activity"/>
    <property type="evidence" value="ECO:0007669"/>
    <property type="project" value="InterPro"/>
</dbReference>
<dbReference type="InterPro" id="IPR005605">
    <property type="entry name" value="Spo7"/>
</dbReference>
<proteinExistence type="inferred from homology"/>
<feature type="region of interest" description="Disordered" evidence="11">
    <location>
        <begin position="170"/>
        <end position="221"/>
    </location>
</feature>
<evidence type="ECO:0000256" key="8">
    <source>
        <dbReference type="ARBA" id="ARBA00023136"/>
    </source>
</evidence>
<keyword evidence="5 12" id="KW-0812">Transmembrane</keyword>
<dbReference type="PANTHER" id="PTHR20996">
    <property type="entry name" value="NUCLEAR ENVELOPE PHOSPHATASE-REGULATORY SUBUNIT 1"/>
    <property type="match status" value="1"/>
</dbReference>
<comment type="subcellular location">
    <subcellularLocation>
        <location evidence="2">Cytoplasm</location>
    </subcellularLocation>
    <subcellularLocation>
        <location evidence="1">Nucleus membrane</location>
        <topology evidence="1">Multi-pass membrane protein</topology>
    </subcellularLocation>
</comment>
<dbReference type="GO" id="GO:0071595">
    <property type="term" value="C:Nem1-Spo7 phosphatase complex"/>
    <property type="evidence" value="ECO:0007669"/>
    <property type="project" value="InterPro"/>
</dbReference>
<dbReference type="Proteomes" id="UP000313359">
    <property type="component" value="Unassembled WGS sequence"/>
</dbReference>
<dbReference type="GO" id="GO:0006629">
    <property type="term" value="P:lipid metabolic process"/>
    <property type="evidence" value="ECO:0007669"/>
    <property type="project" value="UniProtKB-KW"/>
</dbReference>
<sequence>MPPRPSLPSPVGSFYPPNDIATHRDLLLFEERLKMNASALNSRKRRYQLFLLQLLIIIAFLLCEVLLQTNMLSFPYKWILHQLLPDIYPEDADVRVHPYFASGLLFVSVTTLVLFFASGMYSEKISYANKYVPHANRALRSFNMYLNMRQPPLRSKLPFNPFAFLFARPPQPPSPISPTASSPHSPRRRSPSPSPTGSSRRSSSVPIPPIPPASNPRGELIFSSRVDRGFRESYDRYRAQFERRREDRERAAYAQTWIGWIHLKMPWMRQPPAVTSPLPGSGSGTSTPVGSIRLPGRGKGSGSPAGSRRSSPVPTGVRTGRRISGQLSGAGGASPAHPLAGESVKGGDT</sequence>
<feature type="region of interest" description="Disordered" evidence="11">
    <location>
        <begin position="273"/>
        <end position="349"/>
    </location>
</feature>
<feature type="compositionally biased region" description="Low complexity" evidence="11">
    <location>
        <begin position="275"/>
        <end position="291"/>
    </location>
</feature>
<evidence type="ECO:0000313" key="14">
    <source>
        <dbReference type="Proteomes" id="UP000313359"/>
    </source>
</evidence>
<feature type="transmembrane region" description="Helical" evidence="12">
    <location>
        <begin position="49"/>
        <end position="67"/>
    </location>
</feature>
<keyword evidence="14" id="KW-1185">Reference proteome</keyword>
<dbReference type="EMBL" id="ML122295">
    <property type="protein sequence ID" value="RPD55492.1"/>
    <property type="molecule type" value="Genomic_DNA"/>
</dbReference>
<keyword evidence="9" id="KW-0539">Nucleus</keyword>
<evidence type="ECO:0000256" key="4">
    <source>
        <dbReference type="ARBA" id="ARBA00022490"/>
    </source>
</evidence>
<dbReference type="OrthoDB" id="5599171at2759"/>
<dbReference type="AlphaFoldDB" id="A0A5C2RV68"/>
<name>A0A5C2RV68_9APHY</name>
<evidence type="ECO:0000256" key="5">
    <source>
        <dbReference type="ARBA" id="ARBA00022692"/>
    </source>
</evidence>
<feature type="transmembrane region" description="Helical" evidence="12">
    <location>
        <begin position="99"/>
        <end position="121"/>
    </location>
</feature>
<reference evidence="13" key="1">
    <citation type="journal article" date="2018" name="Genome Biol. Evol.">
        <title>Genomics and development of Lentinus tigrinus, a white-rot wood-decaying mushroom with dimorphic fruiting bodies.</title>
        <authorList>
            <person name="Wu B."/>
            <person name="Xu Z."/>
            <person name="Knudson A."/>
            <person name="Carlson A."/>
            <person name="Chen N."/>
            <person name="Kovaka S."/>
            <person name="LaButti K."/>
            <person name="Lipzen A."/>
            <person name="Pennachio C."/>
            <person name="Riley R."/>
            <person name="Schakwitz W."/>
            <person name="Umezawa K."/>
            <person name="Ohm R.A."/>
            <person name="Grigoriev I.V."/>
            <person name="Nagy L.G."/>
            <person name="Gibbons J."/>
            <person name="Hibbett D."/>
        </authorList>
    </citation>
    <scope>NUCLEOTIDE SEQUENCE [LARGE SCALE GENOMIC DNA]</scope>
    <source>
        <strain evidence="13">ALCF2SS1-6</strain>
    </source>
</reference>
<evidence type="ECO:0000256" key="11">
    <source>
        <dbReference type="SAM" id="MobiDB-lite"/>
    </source>
</evidence>
<accession>A0A5C2RV68</accession>
<dbReference type="Pfam" id="PF03907">
    <property type="entry name" value="Spo7"/>
    <property type="match status" value="1"/>
</dbReference>
<dbReference type="PANTHER" id="PTHR20996:SF1">
    <property type="entry name" value="NUCLEAR ENVELOPE PHOSPHATASE-REGULATORY SUBUNIT 1"/>
    <property type="match status" value="1"/>
</dbReference>
<keyword evidence="8 12" id="KW-0472">Membrane</keyword>
<dbReference type="GO" id="GO:0031965">
    <property type="term" value="C:nuclear membrane"/>
    <property type="evidence" value="ECO:0007669"/>
    <property type="project" value="UniProtKB-SubCell"/>
</dbReference>
<comment type="similarity">
    <text evidence="3">Belongs to the CNEP1R1 family.</text>
</comment>
<organism evidence="13 14">
    <name type="scientific">Lentinus tigrinus ALCF2SS1-6</name>
    <dbReference type="NCBI Taxonomy" id="1328759"/>
    <lineage>
        <taxon>Eukaryota</taxon>
        <taxon>Fungi</taxon>
        <taxon>Dikarya</taxon>
        <taxon>Basidiomycota</taxon>
        <taxon>Agaricomycotina</taxon>
        <taxon>Agaricomycetes</taxon>
        <taxon>Polyporales</taxon>
        <taxon>Polyporaceae</taxon>
        <taxon>Lentinus</taxon>
    </lineage>
</organism>
<evidence type="ECO:0000256" key="1">
    <source>
        <dbReference type="ARBA" id="ARBA00004232"/>
    </source>
</evidence>
<keyword evidence="7" id="KW-0443">Lipid metabolism</keyword>
<protein>
    <recommendedName>
        <fullName evidence="10">Transmembrane protein 188</fullName>
    </recommendedName>
</protein>
<dbReference type="InterPro" id="IPR019168">
    <property type="entry name" value="NEP1-R1"/>
</dbReference>
<dbReference type="GO" id="GO:0005737">
    <property type="term" value="C:cytoplasm"/>
    <property type="evidence" value="ECO:0007669"/>
    <property type="project" value="UniProtKB-SubCell"/>
</dbReference>
<gene>
    <name evidence="13" type="ORF">L227DRAFT_588514</name>
</gene>
<evidence type="ECO:0000256" key="9">
    <source>
        <dbReference type="ARBA" id="ARBA00023242"/>
    </source>
</evidence>
<evidence type="ECO:0000256" key="3">
    <source>
        <dbReference type="ARBA" id="ARBA00010998"/>
    </source>
</evidence>
<keyword evidence="4" id="KW-0963">Cytoplasm</keyword>
<feature type="compositionally biased region" description="Low complexity" evidence="11">
    <location>
        <begin position="195"/>
        <end position="205"/>
    </location>
</feature>
<evidence type="ECO:0000313" key="13">
    <source>
        <dbReference type="EMBL" id="RPD55492.1"/>
    </source>
</evidence>
<evidence type="ECO:0000256" key="7">
    <source>
        <dbReference type="ARBA" id="ARBA00023098"/>
    </source>
</evidence>
<dbReference type="STRING" id="1328759.A0A5C2RV68"/>
<evidence type="ECO:0000256" key="6">
    <source>
        <dbReference type="ARBA" id="ARBA00022989"/>
    </source>
</evidence>
<evidence type="ECO:0000256" key="2">
    <source>
        <dbReference type="ARBA" id="ARBA00004496"/>
    </source>
</evidence>
<evidence type="ECO:0000256" key="10">
    <source>
        <dbReference type="ARBA" id="ARBA00030458"/>
    </source>
</evidence>